<evidence type="ECO:0000256" key="4">
    <source>
        <dbReference type="ARBA" id="ARBA00022827"/>
    </source>
</evidence>
<keyword evidence="5" id="KW-0521">NADP</keyword>
<dbReference type="Proteomes" id="UP000835052">
    <property type="component" value="Unassembled WGS sequence"/>
</dbReference>
<evidence type="ECO:0000256" key="7">
    <source>
        <dbReference type="ARBA" id="ARBA00023033"/>
    </source>
</evidence>
<dbReference type="PIRSF" id="PIRSF000332">
    <property type="entry name" value="FMO"/>
    <property type="match status" value="1"/>
</dbReference>
<dbReference type="AlphaFoldDB" id="A0A8S1GMD9"/>
<comment type="caution">
    <text evidence="9">The sequence shown here is derived from an EMBL/GenBank/DDBJ whole genome shotgun (WGS) entry which is preliminary data.</text>
</comment>
<evidence type="ECO:0000256" key="1">
    <source>
        <dbReference type="ARBA" id="ARBA00001974"/>
    </source>
</evidence>
<evidence type="ECO:0000313" key="10">
    <source>
        <dbReference type="Proteomes" id="UP000835052"/>
    </source>
</evidence>
<keyword evidence="3 8" id="KW-0285">Flavoprotein</keyword>
<sequence length="410" mass="47085">MKRVVVVGAGAAGLAAAHHSLAESFQVDVYEQTKCVGGTWVYSEERGCHSSMYKVMKTNLPKEVMQYRDFPFKKDLSSFMSHEDVLEYLEDFSKHLPIHFESTVEKIERSACDQYWTVTVCKKDEEPQQLNYDVVFVCNGHYFEPRNPFADSNFKGTLIHSHDYRKASEFAGKDVAVVGAGPSGIDIALQLSSVCHNVTMISRKATYPRLPPNVKQLASHVKEVTSDGVVTDEDETVLVDAIIVCTGYAMKFPFLSDDLVQLKADNQMVSPLYEHVVHVDYPDSLFFIGLNLVAITFPLFEYQVKMALGFVTGRAPIPEKEKLQSWENEQLEHQATRGLDQRFYHLLQAEQWDYMARLSRIGRFEDWDYLQTMKKIFDYLFSERRENVVGYKNIDFVLNENLTDFRVKRV</sequence>
<organism evidence="9 10">
    <name type="scientific">Caenorhabditis auriculariae</name>
    <dbReference type="NCBI Taxonomy" id="2777116"/>
    <lineage>
        <taxon>Eukaryota</taxon>
        <taxon>Metazoa</taxon>
        <taxon>Ecdysozoa</taxon>
        <taxon>Nematoda</taxon>
        <taxon>Chromadorea</taxon>
        <taxon>Rhabditida</taxon>
        <taxon>Rhabditina</taxon>
        <taxon>Rhabditomorpha</taxon>
        <taxon>Rhabditoidea</taxon>
        <taxon>Rhabditidae</taxon>
        <taxon>Peloderinae</taxon>
        <taxon>Caenorhabditis</taxon>
    </lineage>
</organism>
<keyword evidence="7 8" id="KW-0503">Monooxygenase</keyword>
<dbReference type="SUPFAM" id="SSF51905">
    <property type="entry name" value="FAD/NAD(P)-binding domain"/>
    <property type="match status" value="2"/>
</dbReference>
<evidence type="ECO:0000256" key="3">
    <source>
        <dbReference type="ARBA" id="ARBA00022630"/>
    </source>
</evidence>
<dbReference type="InterPro" id="IPR036188">
    <property type="entry name" value="FAD/NAD-bd_sf"/>
</dbReference>
<dbReference type="PRINTS" id="PR00370">
    <property type="entry name" value="FMOXYGENASE"/>
</dbReference>
<keyword evidence="10" id="KW-1185">Reference proteome</keyword>
<evidence type="ECO:0000256" key="8">
    <source>
        <dbReference type="RuleBase" id="RU361177"/>
    </source>
</evidence>
<evidence type="ECO:0000256" key="2">
    <source>
        <dbReference type="ARBA" id="ARBA00009183"/>
    </source>
</evidence>
<dbReference type="PANTHER" id="PTHR23023">
    <property type="entry name" value="DIMETHYLANILINE MONOOXYGENASE"/>
    <property type="match status" value="1"/>
</dbReference>
<dbReference type="GO" id="GO:0004499">
    <property type="term" value="F:N,N-dimethylaniline monooxygenase activity"/>
    <property type="evidence" value="ECO:0007669"/>
    <property type="project" value="InterPro"/>
</dbReference>
<dbReference type="OrthoDB" id="66881at2759"/>
<dbReference type="InterPro" id="IPR050346">
    <property type="entry name" value="FMO-like"/>
</dbReference>
<dbReference type="Pfam" id="PF00743">
    <property type="entry name" value="FMO-like"/>
    <property type="match status" value="2"/>
</dbReference>
<comment type="similarity">
    <text evidence="2 8">Belongs to the FMO family.</text>
</comment>
<keyword evidence="6 8" id="KW-0560">Oxidoreductase</keyword>
<proteinExistence type="inferred from homology"/>
<dbReference type="EC" id="1.-.-.-" evidence="8"/>
<name>A0A8S1GMD9_9PELO</name>
<evidence type="ECO:0000313" key="9">
    <source>
        <dbReference type="EMBL" id="CAD6184244.1"/>
    </source>
</evidence>
<gene>
    <name evidence="9" type="ORF">CAUJ_LOCUS163</name>
</gene>
<dbReference type="InterPro" id="IPR020946">
    <property type="entry name" value="Flavin_mOase-like"/>
</dbReference>
<protein>
    <recommendedName>
        <fullName evidence="8">Flavin-containing monooxygenase</fullName>
        <ecNumber evidence="8">1.-.-.-</ecNumber>
    </recommendedName>
</protein>
<dbReference type="InterPro" id="IPR000960">
    <property type="entry name" value="Flavin_mOase"/>
</dbReference>
<dbReference type="GO" id="GO:0050660">
    <property type="term" value="F:flavin adenine dinucleotide binding"/>
    <property type="evidence" value="ECO:0007669"/>
    <property type="project" value="InterPro"/>
</dbReference>
<dbReference type="Gene3D" id="3.50.50.60">
    <property type="entry name" value="FAD/NAD(P)-binding domain"/>
    <property type="match status" value="2"/>
</dbReference>
<reference evidence="9" key="1">
    <citation type="submission" date="2020-10" db="EMBL/GenBank/DDBJ databases">
        <authorList>
            <person name="Kikuchi T."/>
        </authorList>
    </citation>
    <scope>NUCLEOTIDE SEQUENCE</scope>
    <source>
        <strain evidence="9">NKZ352</strain>
    </source>
</reference>
<dbReference type="EMBL" id="CAJGYM010000001">
    <property type="protein sequence ID" value="CAD6184244.1"/>
    <property type="molecule type" value="Genomic_DNA"/>
</dbReference>
<keyword evidence="4 8" id="KW-0274">FAD</keyword>
<accession>A0A8S1GMD9</accession>
<dbReference type="FunFam" id="3.50.50.60:FF:000138">
    <property type="entry name" value="Flavin-containing monooxygenase"/>
    <property type="match status" value="1"/>
</dbReference>
<comment type="cofactor">
    <cofactor evidence="1 8">
        <name>FAD</name>
        <dbReference type="ChEBI" id="CHEBI:57692"/>
    </cofactor>
</comment>
<evidence type="ECO:0000256" key="6">
    <source>
        <dbReference type="ARBA" id="ARBA00023002"/>
    </source>
</evidence>
<dbReference type="GO" id="GO:0050661">
    <property type="term" value="F:NADP binding"/>
    <property type="evidence" value="ECO:0007669"/>
    <property type="project" value="InterPro"/>
</dbReference>
<evidence type="ECO:0000256" key="5">
    <source>
        <dbReference type="ARBA" id="ARBA00022857"/>
    </source>
</evidence>